<dbReference type="Pfam" id="PF14106">
    <property type="entry name" value="DUF4279"/>
    <property type="match status" value="1"/>
</dbReference>
<dbReference type="RefSeq" id="WP_233731122.1">
    <property type="nucleotide sequence ID" value="NZ_JAJVCN010000004.1"/>
</dbReference>
<evidence type="ECO:0000313" key="1">
    <source>
        <dbReference type="EMBL" id="MCE7009590.1"/>
    </source>
</evidence>
<evidence type="ECO:0000313" key="2">
    <source>
        <dbReference type="Proteomes" id="UP001521150"/>
    </source>
</evidence>
<comment type="caution">
    <text evidence="1">The sequence shown here is derived from an EMBL/GenBank/DDBJ whole genome shotgun (WGS) entry which is preliminary data.</text>
</comment>
<name>A0ABS8ZPE4_9PSEU</name>
<keyword evidence="2" id="KW-1185">Reference proteome</keyword>
<organism evidence="1 2">
    <name type="scientific">Kibdelosporangium philippinense</name>
    <dbReference type="NCBI Taxonomy" id="211113"/>
    <lineage>
        <taxon>Bacteria</taxon>
        <taxon>Bacillati</taxon>
        <taxon>Actinomycetota</taxon>
        <taxon>Actinomycetes</taxon>
        <taxon>Pseudonocardiales</taxon>
        <taxon>Pseudonocardiaceae</taxon>
        <taxon>Kibdelosporangium</taxon>
    </lineage>
</organism>
<gene>
    <name evidence="1" type="ORF">LWC34_43295</name>
</gene>
<protein>
    <submittedName>
        <fullName evidence="1">DUF4279 domain-containing protein</fullName>
    </submittedName>
</protein>
<dbReference type="Proteomes" id="UP001521150">
    <property type="component" value="Unassembled WGS sequence"/>
</dbReference>
<reference evidence="1 2" key="1">
    <citation type="submission" date="2021-12" db="EMBL/GenBank/DDBJ databases">
        <title>Genome sequence of Kibdelosporangium philippinense ATCC 49844.</title>
        <authorList>
            <person name="Fedorov E.A."/>
            <person name="Omeragic M."/>
            <person name="Shalygina K.F."/>
            <person name="Maclea K.S."/>
        </authorList>
    </citation>
    <scope>NUCLEOTIDE SEQUENCE [LARGE SCALE GENOMIC DNA]</scope>
    <source>
        <strain evidence="1 2">ATCC 49844</strain>
    </source>
</reference>
<accession>A0ABS8ZPE4</accession>
<dbReference type="InterPro" id="IPR025459">
    <property type="entry name" value="DUF4279"/>
</dbReference>
<sequence>MRTLQYCYFALKSTTMSAKDITNRLLMQPDEVMVMGSRHPEHRVPRCHAWKIVRRSTESVDDQIQHLVDRLSPVHPRLVTLVTDPDVSPVMEVVRYFHHEEGVQAPPDGSLPMLGQPRPLGWSLSPLILQFLSSTRTTLDVDEYDLSDENDENPATSPSVAG</sequence>
<proteinExistence type="predicted"/>
<dbReference type="EMBL" id="JAJVCN010000004">
    <property type="protein sequence ID" value="MCE7009590.1"/>
    <property type="molecule type" value="Genomic_DNA"/>
</dbReference>